<dbReference type="Proteomes" id="UP000567067">
    <property type="component" value="Unassembled WGS sequence"/>
</dbReference>
<dbReference type="PANTHER" id="PTHR13812:SF19">
    <property type="entry name" value="KETIMINE REDUCTASE MU-CRYSTALLIN"/>
    <property type="match status" value="1"/>
</dbReference>
<dbReference type="InterPro" id="IPR003462">
    <property type="entry name" value="ODC_Mu_crystall"/>
</dbReference>
<protein>
    <submittedName>
        <fullName evidence="1">Ornithine cyclodeaminase/alanine dehydrogenase-like protein (Mu-crystallin family)</fullName>
    </submittedName>
</protein>
<accession>A0A7W3XUH9</accession>
<dbReference type="Gene3D" id="3.40.50.720">
    <property type="entry name" value="NAD(P)-binding Rossmann-like Domain"/>
    <property type="match status" value="1"/>
</dbReference>
<dbReference type="EMBL" id="JACJIP010000062">
    <property type="protein sequence ID" value="MBA9088683.1"/>
    <property type="molecule type" value="Genomic_DNA"/>
</dbReference>
<name>A0A7W3XUH9_9BACL</name>
<dbReference type="Pfam" id="PF02423">
    <property type="entry name" value="OCD_Mu_crystall"/>
    <property type="match status" value="1"/>
</dbReference>
<comment type="caution">
    <text evidence="1">The sequence shown here is derived from an EMBL/GenBank/DDBJ whole genome shotgun (WGS) entry which is preliminary data.</text>
</comment>
<sequence>MLYLDDSHIRRMDIKWWELIHTIEKVAYSLETLEYAQPLKPYLRFGDSKNRIIAMPAYVGNDIHAAGIKWIASFPDNIKNGIKRAHSITILNDPDTGEPLTVMNTPDVSIIRTAAVTGTMLKHYLLVRELQNVTVGIIGLGPVGEAHYKLIRDMIGHTVERVLAYDLMEERLNGFIVTT</sequence>
<evidence type="ECO:0000313" key="1">
    <source>
        <dbReference type="EMBL" id="MBA9088683.1"/>
    </source>
</evidence>
<dbReference type="InterPro" id="IPR023401">
    <property type="entry name" value="ODC_N"/>
</dbReference>
<dbReference type="PANTHER" id="PTHR13812">
    <property type="entry name" value="KETIMINE REDUCTASE MU-CRYSTALLIN"/>
    <property type="match status" value="1"/>
</dbReference>
<dbReference type="InterPro" id="IPR036291">
    <property type="entry name" value="NAD(P)-bd_dom_sf"/>
</dbReference>
<dbReference type="RefSeq" id="WP_182540433.1">
    <property type="nucleotide sequence ID" value="NZ_JACJIP010000062.1"/>
</dbReference>
<dbReference type="SUPFAM" id="SSF51735">
    <property type="entry name" value="NAD(P)-binding Rossmann-fold domains"/>
    <property type="match status" value="1"/>
</dbReference>
<dbReference type="Gene3D" id="3.30.1780.10">
    <property type="entry name" value="ornithine cyclodeaminase, domain 1"/>
    <property type="match status" value="1"/>
</dbReference>
<dbReference type="GO" id="GO:0005737">
    <property type="term" value="C:cytoplasm"/>
    <property type="evidence" value="ECO:0007669"/>
    <property type="project" value="TreeGrafter"/>
</dbReference>
<proteinExistence type="predicted"/>
<reference evidence="1 2" key="1">
    <citation type="submission" date="2020-08" db="EMBL/GenBank/DDBJ databases">
        <title>Genomic Encyclopedia of Type Strains, Phase III (KMG-III): the genomes of soil and plant-associated and newly described type strains.</title>
        <authorList>
            <person name="Whitman W."/>
        </authorList>
    </citation>
    <scope>NUCLEOTIDE SEQUENCE [LARGE SCALE GENOMIC DNA]</scope>
    <source>
        <strain evidence="1 2">CECT 8693</strain>
    </source>
</reference>
<dbReference type="AlphaFoldDB" id="A0A7W3XUH9"/>
<organism evidence="1 2">
    <name type="scientific">Fontibacillus solani</name>
    <dbReference type="NCBI Taxonomy" id="1572857"/>
    <lineage>
        <taxon>Bacteria</taxon>
        <taxon>Bacillati</taxon>
        <taxon>Bacillota</taxon>
        <taxon>Bacilli</taxon>
        <taxon>Bacillales</taxon>
        <taxon>Paenibacillaceae</taxon>
        <taxon>Fontibacillus</taxon>
    </lineage>
</organism>
<gene>
    <name evidence="1" type="ORF">FHR92_005201</name>
</gene>
<evidence type="ECO:0000313" key="2">
    <source>
        <dbReference type="Proteomes" id="UP000567067"/>
    </source>
</evidence>
<keyword evidence="2" id="KW-1185">Reference proteome</keyword>